<keyword evidence="8 12" id="KW-0472">Membrane</keyword>
<keyword evidence="6" id="KW-0029">Amino-acid transport</keyword>
<evidence type="ECO:0000256" key="3">
    <source>
        <dbReference type="ARBA" id="ARBA00022448"/>
    </source>
</evidence>
<evidence type="ECO:0000256" key="4">
    <source>
        <dbReference type="ARBA" id="ARBA00022475"/>
    </source>
</evidence>
<comment type="similarity">
    <text evidence="2">Belongs to the binding-protein-dependent transport system permease family. HisMQ subfamily.</text>
</comment>
<dbReference type="Gene3D" id="1.10.3720.10">
    <property type="entry name" value="MetI-like"/>
    <property type="match status" value="1"/>
</dbReference>
<comment type="function">
    <text evidence="9">Part of the ABC transporter complex GltIJKL involved in glutamate and aspartate uptake. Probably responsible for the translocation of the substrate across the membrane.</text>
</comment>
<organism evidence="14 15">
    <name type="scientific">Shinella fusca</name>
    <dbReference type="NCBI Taxonomy" id="544480"/>
    <lineage>
        <taxon>Bacteria</taxon>
        <taxon>Pseudomonadati</taxon>
        <taxon>Pseudomonadota</taxon>
        <taxon>Alphaproteobacteria</taxon>
        <taxon>Hyphomicrobiales</taxon>
        <taxon>Rhizobiaceae</taxon>
        <taxon>Shinella</taxon>
    </lineage>
</organism>
<dbReference type="PANTHER" id="PTHR30614:SF0">
    <property type="entry name" value="L-CYSTINE TRANSPORT SYSTEM PERMEASE PROTEIN TCYL"/>
    <property type="match status" value="1"/>
</dbReference>
<feature type="transmembrane region" description="Helical" evidence="12">
    <location>
        <begin position="21"/>
        <end position="43"/>
    </location>
</feature>
<keyword evidence="3 12" id="KW-0813">Transport</keyword>
<evidence type="ECO:0000256" key="5">
    <source>
        <dbReference type="ARBA" id="ARBA00022692"/>
    </source>
</evidence>
<feature type="transmembrane region" description="Helical" evidence="12">
    <location>
        <begin position="126"/>
        <end position="146"/>
    </location>
</feature>
<evidence type="ECO:0000256" key="9">
    <source>
        <dbReference type="ARBA" id="ARBA00060298"/>
    </source>
</evidence>
<evidence type="ECO:0000256" key="7">
    <source>
        <dbReference type="ARBA" id="ARBA00022989"/>
    </source>
</evidence>
<protein>
    <recommendedName>
        <fullName evidence="11">Glutamate/aspartate import permease protein GltK</fullName>
    </recommendedName>
</protein>
<dbReference type="PROSITE" id="PS50928">
    <property type="entry name" value="ABC_TM1"/>
    <property type="match status" value="1"/>
</dbReference>
<evidence type="ECO:0000256" key="10">
    <source>
        <dbReference type="ARBA" id="ARBA00062718"/>
    </source>
</evidence>
<name>A0A7W7YTT2_9HYPH</name>
<dbReference type="InterPro" id="IPR010065">
    <property type="entry name" value="AA_ABC_transptr_permease_3TM"/>
</dbReference>
<dbReference type="EMBL" id="JACHIK010000004">
    <property type="protein sequence ID" value="MBB5042249.1"/>
    <property type="molecule type" value="Genomic_DNA"/>
</dbReference>
<dbReference type="AlphaFoldDB" id="A0A7W7YTT2"/>
<dbReference type="InterPro" id="IPR043429">
    <property type="entry name" value="ArtM/GltK/GlnP/TcyL/YhdX-like"/>
</dbReference>
<evidence type="ECO:0000313" key="15">
    <source>
        <dbReference type="Proteomes" id="UP000535406"/>
    </source>
</evidence>
<dbReference type="SUPFAM" id="SSF161098">
    <property type="entry name" value="MetI-like"/>
    <property type="match status" value="1"/>
</dbReference>
<feature type="domain" description="ABC transmembrane type-1" evidence="13">
    <location>
        <begin position="122"/>
        <end position="310"/>
    </location>
</feature>
<dbReference type="CDD" id="cd06261">
    <property type="entry name" value="TM_PBP2"/>
    <property type="match status" value="1"/>
</dbReference>
<dbReference type="GO" id="GO:0043190">
    <property type="term" value="C:ATP-binding cassette (ABC) transporter complex"/>
    <property type="evidence" value="ECO:0007669"/>
    <property type="project" value="InterPro"/>
</dbReference>
<dbReference type="GO" id="GO:0022857">
    <property type="term" value="F:transmembrane transporter activity"/>
    <property type="evidence" value="ECO:0007669"/>
    <property type="project" value="InterPro"/>
</dbReference>
<keyword evidence="4" id="KW-1003">Cell membrane</keyword>
<dbReference type="InterPro" id="IPR000515">
    <property type="entry name" value="MetI-like"/>
</dbReference>
<evidence type="ECO:0000256" key="8">
    <source>
        <dbReference type="ARBA" id="ARBA00023136"/>
    </source>
</evidence>
<sequence>MIGRLILTYPEASRRAGALMVLAVVVAGLYSMGISSAWIGHLLPPSASWLGENPAAGRLVSALLIALILAANWKALRQLSRRQQVVAVWIELFVLLMLFFYSFDLSFAFIAKKIGFLITQGVTTTLYISAISIVIATVIALAGAIAKLSSNGVIYGLATFYTSLFRGLPLLMQIYIIYLGLPQVGYVISAVPAGILALSLCYGAYMTEIFRAGIQSINRGQTEGATALGLSPAQTMALVILPQAMRVIIPPTGNQFIAMLKDSSLVSVVGVWEIMYLARTQGQTEFRHIEMLITASMIYWILSICLEYAQSRIEERFGRFNAR</sequence>
<dbReference type="PANTHER" id="PTHR30614">
    <property type="entry name" value="MEMBRANE COMPONENT OF AMINO ACID ABC TRANSPORTER"/>
    <property type="match status" value="1"/>
</dbReference>
<evidence type="ECO:0000256" key="12">
    <source>
        <dbReference type="RuleBase" id="RU363032"/>
    </source>
</evidence>
<dbReference type="RefSeq" id="WP_184142825.1">
    <property type="nucleotide sequence ID" value="NZ_JACHIK010000004.1"/>
</dbReference>
<feature type="transmembrane region" description="Helical" evidence="12">
    <location>
        <begin position="184"/>
        <end position="205"/>
    </location>
</feature>
<evidence type="ECO:0000256" key="6">
    <source>
        <dbReference type="ARBA" id="ARBA00022970"/>
    </source>
</evidence>
<evidence type="ECO:0000256" key="1">
    <source>
        <dbReference type="ARBA" id="ARBA00004429"/>
    </source>
</evidence>
<proteinExistence type="inferred from homology"/>
<comment type="subcellular location">
    <subcellularLocation>
        <location evidence="1">Cell inner membrane</location>
        <topology evidence="1">Multi-pass membrane protein</topology>
    </subcellularLocation>
    <subcellularLocation>
        <location evidence="12">Cell membrane</location>
        <topology evidence="12">Multi-pass membrane protein</topology>
    </subcellularLocation>
</comment>
<dbReference type="Proteomes" id="UP000535406">
    <property type="component" value="Unassembled WGS sequence"/>
</dbReference>
<keyword evidence="15" id="KW-1185">Reference proteome</keyword>
<dbReference type="InterPro" id="IPR035906">
    <property type="entry name" value="MetI-like_sf"/>
</dbReference>
<feature type="transmembrane region" description="Helical" evidence="12">
    <location>
        <begin position="85"/>
        <end position="103"/>
    </location>
</feature>
<comment type="caution">
    <text evidence="14">The sequence shown here is derived from an EMBL/GenBank/DDBJ whole genome shotgun (WGS) entry which is preliminary data.</text>
</comment>
<evidence type="ECO:0000256" key="11">
    <source>
        <dbReference type="ARBA" id="ARBA00073645"/>
    </source>
</evidence>
<reference evidence="14 15" key="1">
    <citation type="submission" date="2020-08" db="EMBL/GenBank/DDBJ databases">
        <title>Genomic Encyclopedia of Type Strains, Phase IV (KMG-IV): sequencing the most valuable type-strain genomes for metagenomic binning, comparative biology and taxonomic classification.</title>
        <authorList>
            <person name="Goeker M."/>
        </authorList>
    </citation>
    <scope>NUCLEOTIDE SEQUENCE [LARGE SCALE GENOMIC DNA]</scope>
    <source>
        <strain evidence="14 15">DSM 21319</strain>
    </source>
</reference>
<evidence type="ECO:0000259" key="13">
    <source>
        <dbReference type="PROSITE" id="PS50928"/>
    </source>
</evidence>
<gene>
    <name evidence="14" type="ORF">HNQ66_001645</name>
</gene>
<dbReference type="NCBIfam" id="TIGR01726">
    <property type="entry name" value="HEQRo_perm_3TM"/>
    <property type="match status" value="1"/>
</dbReference>
<comment type="subunit">
    <text evidence="10">The complex is composed of two ATP-binding proteins (GltL), two transmembrane proteins (GltJ and GltK) and a solute-binding protein (GltI).</text>
</comment>
<dbReference type="Pfam" id="PF00528">
    <property type="entry name" value="BPD_transp_1"/>
    <property type="match status" value="1"/>
</dbReference>
<dbReference type="FunFam" id="1.10.3720.10:FF:000006">
    <property type="entry name" value="Glutamate/aspartate ABC transporter, permease protein GltK"/>
    <property type="match status" value="1"/>
</dbReference>
<keyword evidence="5 12" id="KW-0812">Transmembrane</keyword>
<accession>A0A7W7YTT2</accession>
<feature type="transmembrane region" description="Helical" evidence="12">
    <location>
        <begin position="55"/>
        <end position="73"/>
    </location>
</feature>
<evidence type="ECO:0000256" key="2">
    <source>
        <dbReference type="ARBA" id="ARBA00010072"/>
    </source>
</evidence>
<keyword evidence="7 12" id="KW-1133">Transmembrane helix</keyword>
<feature type="transmembrane region" description="Helical" evidence="12">
    <location>
        <begin position="153"/>
        <end position="178"/>
    </location>
</feature>
<evidence type="ECO:0000313" key="14">
    <source>
        <dbReference type="EMBL" id="MBB5042249.1"/>
    </source>
</evidence>
<dbReference type="GO" id="GO:0006865">
    <property type="term" value="P:amino acid transport"/>
    <property type="evidence" value="ECO:0007669"/>
    <property type="project" value="UniProtKB-KW"/>
</dbReference>